<proteinExistence type="predicted"/>
<organism evidence="1 2">
    <name type="scientific">Ajellomyces capsulatus</name>
    <name type="common">Darling's disease fungus</name>
    <name type="synonym">Histoplasma capsulatum</name>
    <dbReference type="NCBI Taxonomy" id="5037"/>
    <lineage>
        <taxon>Eukaryota</taxon>
        <taxon>Fungi</taxon>
        <taxon>Dikarya</taxon>
        <taxon>Ascomycota</taxon>
        <taxon>Pezizomycotina</taxon>
        <taxon>Eurotiomycetes</taxon>
        <taxon>Eurotiomycetidae</taxon>
        <taxon>Onygenales</taxon>
        <taxon>Ajellomycetaceae</taxon>
        <taxon>Histoplasma</taxon>
    </lineage>
</organism>
<reference evidence="1 2" key="1">
    <citation type="submission" date="2021-01" db="EMBL/GenBank/DDBJ databases">
        <title>Chromosome-level genome assembly of a human fungal pathogen reveals clustering of transcriptionally co-regulated genes.</title>
        <authorList>
            <person name="Voorhies M."/>
            <person name="Cohen S."/>
            <person name="Shea T.P."/>
            <person name="Petrus S."/>
            <person name="Munoz J.F."/>
            <person name="Poplawski S."/>
            <person name="Goldman W.E."/>
            <person name="Michael T."/>
            <person name="Cuomo C.A."/>
            <person name="Sil A."/>
            <person name="Beyhan S."/>
        </authorList>
    </citation>
    <scope>NUCLEOTIDE SEQUENCE [LARGE SCALE GENOMIC DNA]</scope>
    <source>
        <strain evidence="1 2">G184AR</strain>
    </source>
</reference>
<gene>
    <name evidence="1" type="ORF">I7I52_04185</name>
</gene>
<sequence>MAAKSFMCVDTGASQVWSGPGQIMHASSTIVQTTGCATGDGLCQLFACWVADARPVNDTLSLASPQWAQP</sequence>
<evidence type="ECO:0000313" key="1">
    <source>
        <dbReference type="EMBL" id="KAG5305503.1"/>
    </source>
</evidence>
<dbReference type="AlphaFoldDB" id="A0A8H7ZD21"/>
<dbReference type="VEuPathDB" id="FungiDB:I7I52_04185"/>
<evidence type="ECO:0000313" key="2">
    <source>
        <dbReference type="Proteomes" id="UP000670092"/>
    </source>
</evidence>
<dbReference type="EMBL" id="JAEVHI010000001">
    <property type="protein sequence ID" value="KAG5305503.1"/>
    <property type="molecule type" value="Genomic_DNA"/>
</dbReference>
<name>A0A8H7ZD21_AJECA</name>
<protein>
    <submittedName>
        <fullName evidence="1">Uncharacterized protein</fullName>
    </submittedName>
</protein>
<comment type="caution">
    <text evidence="1">The sequence shown here is derived from an EMBL/GenBank/DDBJ whole genome shotgun (WGS) entry which is preliminary data.</text>
</comment>
<dbReference type="Proteomes" id="UP000670092">
    <property type="component" value="Unassembled WGS sequence"/>
</dbReference>
<accession>A0A8H7ZD21</accession>